<protein>
    <recommendedName>
        <fullName evidence="6">Lipoprotein</fullName>
    </recommendedName>
</protein>
<sequence length="268" mass="29597">MKKLLFSLLTLALVIGLAACGGEKKDEKSITLGATAGPYSDMLNKAIKPLLEDKGYKVEIKEFSDYIQPNIALNEGSLDANLFQHTIYLENFEQENDMDLTALIIVPTAPMGVYSEKYQSLDEIEDGATVAIPNDPSNAARALLMLQENGLIKVDPNVEDLKASEKDIKENEKNLDFKPLEAGSLPRAVESVDLVTVPGNFALAAKMDLLDAIVLENMPDEYRNVVAIKADNEDSQLAKDLKEVVQSPEFEKTIDQDFQGFGKPEWMQ</sequence>
<dbReference type="AlphaFoldDB" id="A0A177ZHU3"/>
<name>A0A177ZHU3_9BACI</name>
<dbReference type="RefSeq" id="WP_057981817.1">
    <property type="nucleotide sequence ID" value="NZ_JAGGKH010000004.1"/>
</dbReference>
<keyword evidence="10" id="KW-1185">Reference proteome</keyword>
<proteinExistence type="inferred from homology"/>
<evidence type="ECO:0000256" key="6">
    <source>
        <dbReference type="PIRNR" id="PIRNR002854"/>
    </source>
</evidence>
<comment type="caution">
    <text evidence="9">The sequence shown here is derived from an EMBL/GenBank/DDBJ whole genome shotgun (WGS) entry which is preliminary data.</text>
</comment>
<dbReference type="Proteomes" id="UP000077881">
    <property type="component" value="Unassembled WGS sequence"/>
</dbReference>
<dbReference type="PANTHER" id="PTHR30429">
    <property type="entry name" value="D-METHIONINE-BINDING LIPOPROTEIN METQ"/>
    <property type="match status" value="1"/>
</dbReference>
<feature type="lipid moiety-binding region" description="S-diacylglycerol cysteine" evidence="7">
    <location>
        <position position="20"/>
    </location>
</feature>
<feature type="chain" id="PRO_5008081048" description="Lipoprotein" evidence="8">
    <location>
        <begin position="19"/>
        <end position="268"/>
    </location>
</feature>
<keyword evidence="4" id="KW-0564">Palmitate</keyword>
<dbReference type="PANTHER" id="PTHR30429:SF0">
    <property type="entry name" value="METHIONINE-BINDING LIPOPROTEIN METQ"/>
    <property type="match status" value="1"/>
</dbReference>
<dbReference type="OrthoDB" id="9812878at2"/>
<evidence type="ECO:0000256" key="8">
    <source>
        <dbReference type="SAM" id="SignalP"/>
    </source>
</evidence>
<evidence type="ECO:0000256" key="5">
    <source>
        <dbReference type="ARBA" id="ARBA00023288"/>
    </source>
</evidence>
<keyword evidence="3" id="KW-0472">Membrane</keyword>
<comment type="subcellular location">
    <subcellularLocation>
        <location evidence="1">Membrane</location>
        <topology evidence="1">Lipid-anchor</topology>
    </subcellularLocation>
</comment>
<keyword evidence="5 6" id="KW-0449">Lipoprotein</keyword>
<dbReference type="PIRSF" id="PIRSF002854">
    <property type="entry name" value="MetQ"/>
    <property type="match status" value="1"/>
</dbReference>
<evidence type="ECO:0000256" key="7">
    <source>
        <dbReference type="PIRSR" id="PIRSR002854-1"/>
    </source>
</evidence>
<gene>
    <name evidence="9" type="ORF">ABB05_19755</name>
</gene>
<evidence type="ECO:0000313" key="9">
    <source>
        <dbReference type="EMBL" id="OAK67385.1"/>
    </source>
</evidence>
<dbReference type="STRING" id="217031.ABB05_19755"/>
<organism evidence="9 10">
    <name type="scientific">Lederbergia galactosidilytica</name>
    <dbReference type="NCBI Taxonomy" id="217031"/>
    <lineage>
        <taxon>Bacteria</taxon>
        <taxon>Bacillati</taxon>
        <taxon>Bacillota</taxon>
        <taxon>Bacilli</taxon>
        <taxon>Bacillales</taxon>
        <taxon>Bacillaceae</taxon>
        <taxon>Lederbergia</taxon>
    </lineage>
</organism>
<dbReference type="InterPro" id="IPR004872">
    <property type="entry name" value="Lipoprotein_NlpA"/>
</dbReference>
<accession>A0A177ZHU3</accession>
<evidence type="ECO:0000256" key="3">
    <source>
        <dbReference type="ARBA" id="ARBA00023136"/>
    </source>
</evidence>
<dbReference type="Gene3D" id="3.40.190.10">
    <property type="entry name" value="Periplasmic binding protein-like II"/>
    <property type="match status" value="2"/>
</dbReference>
<feature type="signal peptide" evidence="8">
    <location>
        <begin position="1"/>
        <end position="18"/>
    </location>
</feature>
<evidence type="ECO:0000256" key="2">
    <source>
        <dbReference type="ARBA" id="ARBA00022729"/>
    </source>
</evidence>
<dbReference type="SUPFAM" id="SSF53850">
    <property type="entry name" value="Periplasmic binding protein-like II"/>
    <property type="match status" value="1"/>
</dbReference>
<comment type="similarity">
    <text evidence="6">Belongs to the nlpA lipoprotein family.</text>
</comment>
<dbReference type="EMBL" id="LDJR01000060">
    <property type="protein sequence ID" value="OAK67385.1"/>
    <property type="molecule type" value="Genomic_DNA"/>
</dbReference>
<keyword evidence="2 8" id="KW-0732">Signal</keyword>
<dbReference type="PATRIC" id="fig|217031.6.peg.4287"/>
<evidence type="ECO:0000313" key="10">
    <source>
        <dbReference type="Proteomes" id="UP000077881"/>
    </source>
</evidence>
<reference evidence="9 10" key="1">
    <citation type="submission" date="2015-05" db="EMBL/GenBank/DDBJ databases">
        <title>Comparison of genome.</title>
        <authorList>
            <person name="Zheng Z."/>
            <person name="Sun M."/>
        </authorList>
    </citation>
    <scope>NUCLEOTIDE SEQUENCE [LARGE SCALE GENOMIC DNA]</scope>
    <source>
        <strain evidence="9 10">G25-74</strain>
    </source>
</reference>
<dbReference type="PROSITE" id="PS51257">
    <property type="entry name" value="PROKAR_LIPOPROTEIN"/>
    <property type="match status" value="1"/>
</dbReference>
<dbReference type="Pfam" id="PF03180">
    <property type="entry name" value="Lipoprotein_9"/>
    <property type="match status" value="1"/>
</dbReference>
<evidence type="ECO:0000256" key="1">
    <source>
        <dbReference type="ARBA" id="ARBA00004635"/>
    </source>
</evidence>
<dbReference type="GO" id="GO:0016020">
    <property type="term" value="C:membrane"/>
    <property type="evidence" value="ECO:0007669"/>
    <property type="project" value="UniProtKB-SubCell"/>
</dbReference>
<evidence type="ECO:0000256" key="4">
    <source>
        <dbReference type="ARBA" id="ARBA00023139"/>
    </source>
</evidence>